<evidence type="ECO:0000256" key="1">
    <source>
        <dbReference type="SAM" id="MobiDB-lite"/>
    </source>
</evidence>
<evidence type="ECO:0000313" key="2">
    <source>
        <dbReference type="EMBL" id="MDT0449425.1"/>
    </source>
</evidence>
<dbReference type="Proteomes" id="UP001180531">
    <property type="component" value="Unassembled WGS sequence"/>
</dbReference>
<sequence length="192" mass="20789">MGNVFGSGGTGDDLYLSNGGTAAFLDVLWLAVSDLARRPWDFRFAALLALQDQTVMGRGVVGFGLEDIDWGSTPADQARAQDFVLRVIDLALERHRWDELSYEPPYAPGYLQQYRAMVDAFTPPPHPADKEVFPGPDMAVTASCVRHRVLDALPHWGGCVFCTGGTMRSPADPAGEEPTATTQHPDGDSPAQ</sequence>
<accession>A0ABU2SKK4</accession>
<name>A0ABU2SKK4_9ACTN</name>
<keyword evidence="3" id="KW-1185">Reference proteome</keyword>
<evidence type="ECO:0000313" key="3">
    <source>
        <dbReference type="Proteomes" id="UP001180531"/>
    </source>
</evidence>
<organism evidence="2 3">
    <name type="scientific">Streptomyces hesseae</name>
    <dbReference type="NCBI Taxonomy" id="3075519"/>
    <lineage>
        <taxon>Bacteria</taxon>
        <taxon>Bacillati</taxon>
        <taxon>Actinomycetota</taxon>
        <taxon>Actinomycetes</taxon>
        <taxon>Kitasatosporales</taxon>
        <taxon>Streptomycetaceae</taxon>
        <taxon>Streptomyces</taxon>
    </lineage>
</organism>
<dbReference type="EMBL" id="JAVRFI010000005">
    <property type="protein sequence ID" value="MDT0449425.1"/>
    <property type="molecule type" value="Genomic_DNA"/>
</dbReference>
<reference evidence="2" key="1">
    <citation type="submission" date="2024-05" db="EMBL/GenBank/DDBJ databases">
        <title>30 novel species of actinomycetes from the DSMZ collection.</title>
        <authorList>
            <person name="Nouioui I."/>
        </authorList>
    </citation>
    <scope>NUCLEOTIDE SEQUENCE</scope>
    <source>
        <strain evidence="2">DSM 40473</strain>
    </source>
</reference>
<feature type="region of interest" description="Disordered" evidence="1">
    <location>
        <begin position="169"/>
        <end position="192"/>
    </location>
</feature>
<dbReference type="RefSeq" id="WP_311609737.1">
    <property type="nucleotide sequence ID" value="NZ_JAVRFI010000005.1"/>
</dbReference>
<gene>
    <name evidence="2" type="ORF">RM609_10085</name>
</gene>
<proteinExistence type="predicted"/>
<comment type="caution">
    <text evidence="2">The sequence shown here is derived from an EMBL/GenBank/DDBJ whole genome shotgun (WGS) entry which is preliminary data.</text>
</comment>
<protein>
    <submittedName>
        <fullName evidence="2">Uncharacterized protein</fullName>
    </submittedName>
</protein>